<gene>
    <name evidence="3" type="ORF">AUR64_18005</name>
</gene>
<reference evidence="3 4" key="1">
    <citation type="submission" date="2015-12" db="EMBL/GenBank/DDBJ databases">
        <title>Haloprofundus marisrubri gen. nov., sp. nov., an extremely halophilic archaeon isolated from the Discovery deep brine-seawater interface in the Red Sea.</title>
        <authorList>
            <person name="Zhang G."/>
            <person name="Stingl U."/>
            <person name="Rashid M."/>
        </authorList>
    </citation>
    <scope>NUCLEOTIDE SEQUENCE [LARGE SCALE GENOMIC DNA]</scope>
    <source>
        <strain evidence="3 4">SB9</strain>
    </source>
</reference>
<organism evidence="3 4">
    <name type="scientific">Haloprofundus marisrubri</name>
    <dbReference type="NCBI Taxonomy" id="1514971"/>
    <lineage>
        <taxon>Archaea</taxon>
        <taxon>Methanobacteriati</taxon>
        <taxon>Methanobacteriota</taxon>
        <taxon>Stenosarchaea group</taxon>
        <taxon>Halobacteria</taxon>
        <taxon>Halobacteriales</taxon>
        <taxon>Haloferacaceae</taxon>
        <taxon>Haloprofundus</taxon>
    </lineage>
</organism>
<feature type="domain" description="DUF7344" evidence="2">
    <location>
        <begin position="24"/>
        <end position="100"/>
    </location>
</feature>
<dbReference type="AlphaFoldDB" id="A0A0W1R5I2"/>
<evidence type="ECO:0000313" key="4">
    <source>
        <dbReference type="Proteomes" id="UP000054387"/>
    </source>
</evidence>
<dbReference type="EMBL" id="LOPU01000030">
    <property type="protein sequence ID" value="KTG08570.1"/>
    <property type="molecule type" value="Genomic_DNA"/>
</dbReference>
<dbReference type="OrthoDB" id="247722at2157"/>
<name>A0A0W1R5I2_9EURY</name>
<dbReference type="Pfam" id="PF24035">
    <property type="entry name" value="DUF7344"/>
    <property type="match status" value="1"/>
</dbReference>
<evidence type="ECO:0000256" key="1">
    <source>
        <dbReference type="SAM" id="Phobius"/>
    </source>
</evidence>
<accession>A0A0W1R5I2</accession>
<feature type="transmembrane region" description="Helical" evidence="1">
    <location>
        <begin position="153"/>
        <end position="172"/>
    </location>
</feature>
<dbReference type="RefSeq" id="WP_058582854.1">
    <property type="nucleotide sequence ID" value="NZ_LOPU01000030.1"/>
</dbReference>
<keyword evidence="1" id="KW-1133">Transmembrane helix</keyword>
<feature type="transmembrane region" description="Helical" evidence="1">
    <location>
        <begin position="126"/>
        <end position="147"/>
    </location>
</feature>
<keyword evidence="1" id="KW-0472">Membrane</keyword>
<proteinExistence type="predicted"/>
<evidence type="ECO:0000313" key="3">
    <source>
        <dbReference type="EMBL" id="KTG08570.1"/>
    </source>
</evidence>
<evidence type="ECO:0000259" key="2">
    <source>
        <dbReference type="Pfam" id="PF24035"/>
    </source>
</evidence>
<dbReference type="InterPro" id="IPR055768">
    <property type="entry name" value="DUF7344"/>
</dbReference>
<dbReference type="Proteomes" id="UP000054387">
    <property type="component" value="Unassembled WGS sequence"/>
</dbReference>
<keyword evidence="1" id="KW-0812">Transmembrane</keyword>
<dbReference type="STRING" id="1514971.AUR64_18005"/>
<keyword evidence="4" id="KW-1185">Reference proteome</keyword>
<comment type="caution">
    <text evidence="3">The sequence shown here is derived from an EMBL/GenBank/DDBJ whole genome shotgun (WGS) entry which is preliminary data.</text>
</comment>
<protein>
    <recommendedName>
        <fullName evidence="2">DUF7344 domain-containing protein</fullName>
    </recommendedName>
</protein>
<sequence>MGAALRQRQGEGDQAASLAETDIYDVLKNERRQRVVERLADCAETQSVRALSEHIAAIETDTETPPRNVRHSVYVSLCQTHIPKLDDLDIVDYDADAKDVAPGRHTATVAAYLTDTPTDRARHDEYYLGLGVVGSLLVAAGVLGAPILSTAPAIVGLTFLALTTLAAGFFVARGRLGAFGTLGSLSTLRR</sequence>